<name>A0A0F9D5L1_9ZZZZ</name>
<organism evidence="1">
    <name type="scientific">marine sediment metagenome</name>
    <dbReference type="NCBI Taxonomy" id="412755"/>
    <lineage>
        <taxon>unclassified sequences</taxon>
        <taxon>metagenomes</taxon>
        <taxon>ecological metagenomes</taxon>
    </lineage>
</organism>
<comment type="caution">
    <text evidence="1">The sequence shown here is derived from an EMBL/GenBank/DDBJ whole genome shotgun (WGS) entry which is preliminary data.</text>
</comment>
<gene>
    <name evidence="1" type="ORF">LCGC14_2239430</name>
</gene>
<proteinExistence type="predicted"/>
<dbReference type="EMBL" id="LAZR01030299">
    <property type="protein sequence ID" value="KKL57033.1"/>
    <property type="molecule type" value="Genomic_DNA"/>
</dbReference>
<feature type="non-terminal residue" evidence="1">
    <location>
        <position position="1"/>
    </location>
</feature>
<protein>
    <submittedName>
        <fullName evidence="1">Uncharacterized protein</fullName>
    </submittedName>
</protein>
<dbReference type="AlphaFoldDB" id="A0A0F9D5L1"/>
<sequence length="31" mass="3844">EEELNNKNKIYDKTKIKKEIEIDFTQQNQFD</sequence>
<accession>A0A0F9D5L1</accession>
<evidence type="ECO:0000313" key="1">
    <source>
        <dbReference type="EMBL" id="KKL57033.1"/>
    </source>
</evidence>
<reference evidence="1" key="1">
    <citation type="journal article" date="2015" name="Nature">
        <title>Complex archaea that bridge the gap between prokaryotes and eukaryotes.</title>
        <authorList>
            <person name="Spang A."/>
            <person name="Saw J.H."/>
            <person name="Jorgensen S.L."/>
            <person name="Zaremba-Niedzwiedzka K."/>
            <person name="Martijn J."/>
            <person name="Lind A.E."/>
            <person name="van Eijk R."/>
            <person name="Schleper C."/>
            <person name="Guy L."/>
            <person name="Ettema T.J."/>
        </authorList>
    </citation>
    <scope>NUCLEOTIDE SEQUENCE</scope>
</reference>